<evidence type="ECO:0000313" key="1">
    <source>
        <dbReference type="EMBL" id="KAF2471816.1"/>
    </source>
</evidence>
<comment type="caution">
    <text evidence="1">The sequence shown here is derived from an EMBL/GenBank/DDBJ whole genome shotgun (WGS) entry which is preliminary data.</text>
</comment>
<protein>
    <submittedName>
        <fullName evidence="1">Uncharacterized protein</fullName>
    </submittedName>
</protein>
<name>A0ACB6R043_9PLEO</name>
<dbReference type="EMBL" id="MU003504">
    <property type="protein sequence ID" value="KAF2471816.1"/>
    <property type="molecule type" value="Genomic_DNA"/>
</dbReference>
<dbReference type="Proteomes" id="UP000799755">
    <property type="component" value="Unassembled WGS sequence"/>
</dbReference>
<sequence length="122" mass="13588">MALERVRPRELWAIPHLSDSRFSVRTGLRTPPPLQQKGLNNQLVVDSLIVTHTLPNPLASFNALAIRPHTNHRIVGYAERFKELAAQWALITGTLVVIAIIAVRTWNGGFLGDGNRSRAYAE</sequence>
<organism evidence="1 2">
    <name type="scientific">Lindgomyces ingoldianus</name>
    <dbReference type="NCBI Taxonomy" id="673940"/>
    <lineage>
        <taxon>Eukaryota</taxon>
        <taxon>Fungi</taxon>
        <taxon>Dikarya</taxon>
        <taxon>Ascomycota</taxon>
        <taxon>Pezizomycotina</taxon>
        <taxon>Dothideomycetes</taxon>
        <taxon>Pleosporomycetidae</taxon>
        <taxon>Pleosporales</taxon>
        <taxon>Lindgomycetaceae</taxon>
        <taxon>Lindgomyces</taxon>
    </lineage>
</organism>
<gene>
    <name evidence="1" type="ORF">BDR25DRAFT_354311</name>
</gene>
<accession>A0ACB6R043</accession>
<reference evidence="1" key="1">
    <citation type="journal article" date="2020" name="Stud. Mycol.">
        <title>101 Dothideomycetes genomes: a test case for predicting lifestyles and emergence of pathogens.</title>
        <authorList>
            <person name="Haridas S."/>
            <person name="Albert R."/>
            <person name="Binder M."/>
            <person name="Bloem J."/>
            <person name="Labutti K."/>
            <person name="Salamov A."/>
            <person name="Andreopoulos B."/>
            <person name="Baker S."/>
            <person name="Barry K."/>
            <person name="Bills G."/>
            <person name="Bluhm B."/>
            <person name="Cannon C."/>
            <person name="Castanera R."/>
            <person name="Culley D."/>
            <person name="Daum C."/>
            <person name="Ezra D."/>
            <person name="Gonzalez J."/>
            <person name="Henrissat B."/>
            <person name="Kuo A."/>
            <person name="Liang C."/>
            <person name="Lipzen A."/>
            <person name="Lutzoni F."/>
            <person name="Magnuson J."/>
            <person name="Mondo S."/>
            <person name="Nolan M."/>
            <person name="Ohm R."/>
            <person name="Pangilinan J."/>
            <person name="Park H.-J."/>
            <person name="Ramirez L."/>
            <person name="Alfaro M."/>
            <person name="Sun H."/>
            <person name="Tritt A."/>
            <person name="Yoshinaga Y."/>
            <person name="Zwiers L.-H."/>
            <person name="Turgeon B."/>
            <person name="Goodwin S."/>
            <person name="Spatafora J."/>
            <person name="Crous P."/>
            <person name="Grigoriev I."/>
        </authorList>
    </citation>
    <scope>NUCLEOTIDE SEQUENCE</scope>
    <source>
        <strain evidence="1">ATCC 200398</strain>
    </source>
</reference>
<evidence type="ECO:0000313" key="2">
    <source>
        <dbReference type="Proteomes" id="UP000799755"/>
    </source>
</evidence>
<keyword evidence="2" id="KW-1185">Reference proteome</keyword>
<proteinExistence type="predicted"/>